<evidence type="ECO:0000256" key="5">
    <source>
        <dbReference type="ARBA" id="ARBA00048542"/>
    </source>
</evidence>
<comment type="subunit">
    <text evidence="6">Homodimer.</text>
</comment>
<evidence type="ECO:0000256" key="2">
    <source>
        <dbReference type="ARBA" id="ARBA00022643"/>
    </source>
</evidence>
<keyword evidence="2 6" id="KW-0288">FMN</keyword>
<dbReference type="HAMAP" id="MF_01216">
    <property type="entry name" value="Azoreductase_type1"/>
    <property type="match status" value="1"/>
</dbReference>
<comment type="function">
    <text evidence="6">Quinone reductase that provides resistance to thiol-specific stress caused by electrophilic quinones.</text>
</comment>
<evidence type="ECO:0000256" key="6">
    <source>
        <dbReference type="HAMAP-Rule" id="MF_01216"/>
    </source>
</evidence>
<name>A0A1S7FSA5_9LIST</name>
<evidence type="ECO:0000313" key="9">
    <source>
        <dbReference type="EMBL" id="MBC1501169.1"/>
    </source>
</evidence>
<reference evidence="9 11" key="3">
    <citation type="submission" date="2020-03" db="EMBL/GenBank/DDBJ databases">
        <title>Soil Listeria distribution.</title>
        <authorList>
            <person name="Liao J."/>
            <person name="Wiedmann M."/>
        </authorList>
    </citation>
    <scope>NUCLEOTIDE SEQUENCE [LARGE SCALE GENOMIC DNA]</scope>
    <source>
        <strain evidence="9 11">FSL L7-1523</strain>
    </source>
</reference>
<proteinExistence type="inferred from homology"/>
<dbReference type="Proteomes" id="UP000564536">
    <property type="component" value="Unassembled WGS sequence"/>
</dbReference>
<protein>
    <recommendedName>
        <fullName evidence="6">FMN dependent NADH:quinone oxidoreductase</fullName>
        <ecNumber evidence="6">1.6.5.-</ecNumber>
    </recommendedName>
    <alternativeName>
        <fullName evidence="6">Azo-dye reductase</fullName>
    </alternativeName>
    <alternativeName>
        <fullName evidence="6">FMN-dependent NADH-azo compound oxidoreductase</fullName>
    </alternativeName>
    <alternativeName>
        <fullName evidence="6">FMN-dependent NADH-azoreductase</fullName>
        <ecNumber evidence="6">1.7.1.17</ecNumber>
    </alternativeName>
</protein>
<keyword evidence="3 6" id="KW-0560">Oxidoreductase</keyword>
<feature type="domain" description="Flavodoxin-like fold" evidence="7">
    <location>
        <begin position="3"/>
        <end position="203"/>
    </location>
</feature>
<dbReference type="RefSeq" id="WP_036059160.1">
    <property type="nucleotide sequence ID" value="NZ_CP011102.1"/>
</dbReference>
<dbReference type="GO" id="GO:0016652">
    <property type="term" value="F:oxidoreductase activity, acting on NAD(P)H as acceptor"/>
    <property type="evidence" value="ECO:0007669"/>
    <property type="project" value="UniProtKB-UniRule"/>
</dbReference>
<keyword evidence="4 6" id="KW-0520">NAD</keyword>
<dbReference type="GO" id="GO:0016655">
    <property type="term" value="F:oxidoreductase activity, acting on NAD(P)H, quinone or similar compound as acceptor"/>
    <property type="evidence" value="ECO:0007669"/>
    <property type="project" value="InterPro"/>
</dbReference>
<organism evidence="8 10">
    <name type="scientific">Listeria weihenstephanensis</name>
    <dbReference type="NCBI Taxonomy" id="1006155"/>
    <lineage>
        <taxon>Bacteria</taxon>
        <taxon>Bacillati</taxon>
        <taxon>Bacillota</taxon>
        <taxon>Bacilli</taxon>
        <taxon>Bacillales</taxon>
        <taxon>Listeriaceae</taxon>
        <taxon>Listeria</taxon>
    </lineage>
</organism>
<comment type="similarity">
    <text evidence="6">Belongs to the azoreductase type 1 family.</text>
</comment>
<evidence type="ECO:0000256" key="4">
    <source>
        <dbReference type="ARBA" id="ARBA00023027"/>
    </source>
</evidence>
<dbReference type="EC" id="1.6.5.-" evidence="6"/>
<dbReference type="Proteomes" id="UP000223060">
    <property type="component" value="Chromosome"/>
</dbReference>
<dbReference type="Gene3D" id="3.40.50.360">
    <property type="match status" value="1"/>
</dbReference>
<gene>
    <name evidence="6" type="primary">azoR</name>
    <name evidence="9" type="ORF">HB943_11200</name>
    <name evidence="8" type="ORF">UE46_03985</name>
</gene>
<keyword evidence="10" id="KW-1185">Reference proteome</keyword>
<reference evidence="8" key="2">
    <citation type="submission" date="2015-03" db="EMBL/GenBank/DDBJ databases">
        <authorList>
            <person name="Murphy D."/>
        </authorList>
    </citation>
    <scope>NUCLEOTIDE SEQUENCE [LARGE SCALE GENOMIC DNA]</scope>
    <source>
        <strain evidence="8">WS 4560</strain>
    </source>
</reference>
<dbReference type="GO" id="GO:0009055">
    <property type="term" value="F:electron transfer activity"/>
    <property type="evidence" value="ECO:0007669"/>
    <property type="project" value="UniProtKB-UniRule"/>
</dbReference>
<dbReference type="AlphaFoldDB" id="A0A1S7FSA5"/>
<evidence type="ECO:0000313" key="10">
    <source>
        <dbReference type="Proteomes" id="UP000223060"/>
    </source>
</evidence>
<dbReference type="NCBIfam" id="NF010075">
    <property type="entry name" value="PRK13556.1"/>
    <property type="match status" value="1"/>
</dbReference>
<dbReference type="InterPro" id="IPR029039">
    <property type="entry name" value="Flavoprotein-like_sf"/>
</dbReference>
<dbReference type="InterPro" id="IPR023048">
    <property type="entry name" value="NADH:quinone_OxRdtase_FMN_depd"/>
</dbReference>
<dbReference type="KEGG" id="lwi:UE46_03985"/>
<dbReference type="SUPFAM" id="SSF52218">
    <property type="entry name" value="Flavoproteins"/>
    <property type="match status" value="1"/>
</dbReference>
<dbReference type="InterPro" id="IPR050104">
    <property type="entry name" value="FMN-dep_NADH:Q_OxRdtase_AzoR1"/>
</dbReference>
<evidence type="ECO:0000256" key="1">
    <source>
        <dbReference type="ARBA" id="ARBA00022630"/>
    </source>
</evidence>
<comment type="cofactor">
    <cofactor evidence="6">
        <name>FMN</name>
        <dbReference type="ChEBI" id="CHEBI:58210"/>
    </cofactor>
    <text evidence="6">Binds 1 FMN per subunit.</text>
</comment>
<keyword evidence="1 6" id="KW-0285">Flavoprotein</keyword>
<comment type="catalytic activity">
    <reaction evidence="5">
        <text>N,N-dimethyl-1,4-phenylenediamine + anthranilate + 2 NAD(+) = 2-(4-dimethylaminophenyl)diazenylbenzoate + 2 NADH + 2 H(+)</text>
        <dbReference type="Rhea" id="RHEA:55872"/>
        <dbReference type="ChEBI" id="CHEBI:15378"/>
        <dbReference type="ChEBI" id="CHEBI:15783"/>
        <dbReference type="ChEBI" id="CHEBI:16567"/>
        <dbReference type="ChEBI" id="CHEBI:57540"/>
        <dbReference type="ChEBI" id="CHEBI:57945"/>
        <dbReference type="ChEBI" id="CHEBI:71579"/>
        <dbReference type="EC" id="1.7.1.17"/>
    </reaction>
    <physiologicalReaction direction="right-to-left" evidence="5">
        <dbReference type="Rhea" id="RHEA:55874"/>
    </physiologicalReaction>
</comment>
<evidence type="ECO:0000259" key="7">
    <source>
        <dbReference type="Pfam" id="PF02525"/>
    </source>
</evidence>
<dbReference type="Pfam" id="PF02525">
    <property type="entry name" value="Flavodoxin_2"/>
    <property type="match status" value="1"/>
</dbReference>
<dbReference type="GO" id="GO:0010181">
    <property type="term" value="F:FMN binding"/>
    <property type="evidence" value="ECO:0007669"/>
    <property type="project" value="UniProtKB-UniRule"/>
</dbReference>
<dbReference type="EMBL" id="CP011102">
    <property type="protein sequence ID" value="AQY50272.1"/>
    <property type="molecule type" value="Genomic_DNA"/>
</dbReference>
<reference evidence="10" key="1">
    <citation type="submission" date="2015-03" db="EMBL/GenBank/DDBJ databases">
        <authorList>
            <person name="Ferrari E."/>
            <person name="Walter M.C."/>
            <person name="Huptas C."/>
            <person name="Scherer S."/>
            <person name="Mueller-Herbst S."/>
        </authorList>
    </citation>
    <scope>NUCLEOTIDE SEQUENCE [LARGE SCALE GENOMIC DNA]</scope>
    <source>
        <strain evidence="10">LWP01</strain>
    </source>
</reference>
<sequence length="208" mass="22873">MANVLFIKANGLPAERSVSVKLYEEFLKNYTASNAGDTITELDLFQADLPYYDATMMSGLYKESIGETLTQDEARLAKVANSYLEQFLAADKVVMAFPLWNFSIPAQFLTYLFYLNQAGKTFKYTAEGPVGLVTDKEVVLLNARGGVYTDGPMQSWEMSLNYVKNVLAHFGITNPETVVVEGHNAAPDQAQDLIAAGVKEAGELATKF</sequence>
<evidence type="ECO:0000256" key="3">
    <source>
        <dbReference type="ARBA" id="ARBA00023002"/>
    </source>
</evidence>
<evidence type="ECO:0000313" key="11">
    <source>
        <dbReference type="Proteomes" id="UP000564536"/>
    </source>
</evidence>
<dbReference type="InterPro" id="IPR003680">
    <property type="entry name" value="Flavodoxin_fold"/>
</dbReference>
<dbReference type="EC" id="1.7.1.17" evidence="6"/>
<comment type="caution">
    <text evidence="6">Lacks conserved residue(s) required for the propagation of feature annotation.</text>
</comment>
<comment type="catalytic activity">
    <reaction evidence="6">
        <text>2 a quinone + NADH + H(+) = 2 a 1,4-benzosemiquinone + NAD(+)</text>
        <dbReference type="Rhea" id="RHEA:65952"/>
        <dbReference type="ChEBI" id="CHEBI:15378"/>
        <dbReference type="ChEBI" id="CHEBI:57540"/>
        <dbReference type="ChEBI" id="CHEBI:57945"/>
        <dbReference type="ChEBI" id="CHEBI:132124"/>
        <dbReference type="ChEBI" id="CHEBI:134225"/>
    </reaction>
</comment>
<evidence type="ECO:0000313" key="8">
    <source>
        <dbReference type="EMBL" id="AQY50272.1"/>
    </source>
</evidence>
<feature type="binding site" evidence="6">
    <location>
        <begin position="17"/>
        <end position="19"/>
    </location>
    <ligand>
        <name>FMN</name>
        <dbReference type="ChEBI" id="CHEBI:58210"/>
    </ligand>
</feature>
<dbReference type="EMBL" id="JAARRL010000018">
    <property type="protein sequence ID" value="MBC1501169.1"/>
    <property type="molecule type" value="Genomic_DNA"/>
</dbReference>
<comment type="function">
    <text evidence="6">Also exhibits azoreductase activity. Catalyzes the reductive cleavage of the azo bond in aromatic azo compounds to the corresponding amines.</text>
</comment>
<dbReference type="PANTHER" id="PTHR43741:SF4">
    <property type="entry name" value="FMN-DEPENDENT NADH:QUINONE OXIDOREDUCTASE"/>
    <property type="match status" value="1"/>
</dbReference>
<dbReference type="PANTHER" id="PTHR43741">
    <property type="entry name" value="FMN-DEPENDENT NADH-AZOREDUCTASE 1"/>
    <property type="match status" value="1"/>
</dbReference>
<accession>A0A1S7FSA5</accession>